<feature type="region of interest" description="Disordered" evidence="1">
    <location>
        <begin position="71"/>
        <end position="111"/>
    </location>
</feature>
<gene>
    <name evidence="2" type="ORF">SO802_017139</name>
</gene>
<feature type="compositionally biased region" description="Basic and acidic residues" evidence="1">
    <location>
        <begin position="102"/>
        <end position="111"/>
    </location>
</feature>
<sequence>MTHTSRLFCFAERQTEAVKERERRWRMEMRVEHTTTIRSIITFIFNLNKLARKRVLRRVFYDSDEDDIEDVKEDAVEDVNEDVDEEMGYEDEDEDEAEFDEFDKLHDPHFF</sequence>
<proteinExistence type="predicted"/>
<dbReference type="AlphaFoldDB" id="A0AAW2D0P3"/>
<reference evidence="2 3" key="1">
    <citation type="submission" date="2024-01" db="EMBL/GenBank/DDBJ databases">
        <title>A telomere-to-telomere, gap-free genome of sweet tea (Lithocarpus litseifolius).</title>
        <authorList>
            <person name="Zhou J."/>
        </authorList>
    </citation>
    <scope>NUCLEOTIDE SEQUENCE [LARGE SCALE GENOMIC DNA]</scope>
    <source>
        <strain evidence="2">Zhou-2022a</strain>
        <tissue evidence="2">Leaf</tissue>
    </source>
</reference>
<protein>
    <submittedName>
        <fullName evidence="2">Uncharacterized protein</fullName>
    </submittedName>
</protein>
<evidence type="ECO:0000256" key="1">
    <source>
        <dbReference type="SAM" id="MobiDB-lite"/>
    </source>
</evidence>
<comment type="caution">
    <text evidence="2">The sequence shown here is derived from an EMBL/GenBank/DDBJ whole genome shotgun (WGS) entry which is preliminary data.</text>
</comment>
<organism evidence="2 3">
    <name type="scientific">Lithocarpus litseifolius</name>
    <dbReference type="NCBI Taxonomy" id="425828"/>
    <lineage>
        <taxon>Eukaryota</taxon>
        <taxon>Viridiplantae</taxon>
        <taxon>Streptophyta</taxon>
        <taxon>Embryophyta</taxon>
        <taxon>Tracheophyta</taxon>
        <taxon>Spermatophyta</taxon>
        <taxon>Magnoliopsida</taxon>
        <taxon>eudicotyledons</taxon>
        <taxon>Gunneridae</taxon>
        <taxon>Pentapetalae</taxon>
        <taxon>rosids</taxon>
        <taxon>fabids</taxon>
        <taxon>Fagales</taxon>
        <taxon>Fagaceae</taxon>
        <taxon>Lithocarpus</taxon>
    </lineage>
</organism>
<feature type="compositionally biased region" description="Acidic residues" evidence="1">
    <location>
        <begin position="71"/>
        <end position="101"/>
    </location>
</feature>
<evidence type="ECO:0000313" key="2">
    <source>
        <dbReference type="EMBL" id="KAL0003358.1"/>
    </source>
</evidence>
<accession>A0AAW2D0P3</accession>
<dbReference type="EMBL" id="JAZDWU010000005">
    <property type="protein sequence ID" value="KAL0003358.1"/>
    <property type="molecule type" value="Genomic_DNA"/>
</dbReference>
<name>A0AAW2D0P3_9ROSI</name>
<dbReference type="Proteomes" id="UP001459277">
    <property type="component" value="Unassembled WGS sequence"/>
</dbReference>
<keyword evidence="3" id="KW-1185">Reference proteome</keyword>
<evidence type="ECO:0000313" key="3">
    <source>
        <dbReference type="Proteomes" id="UP001459277"/>
    </source>
</evidence>